<evidence type="ECO:0000256" key="2">
    <source>
        <dbReference type="SAM" id="Phobius"/>
    </source>
</evidence>
<accession>A0A915E5Y2</accession>
<feature type="region of interest" description="Disordered" evidence="1">
    <location>
        <begin position="330"/>
        <end position="380"/>
    </location>
</feature>
<evidence type="ECO:0000256" key="1">
    <source>
        <dbReference type="SAM" id="MobiDB-lite"/>
    </source>
</evidence>
<protein>
    <submittedName>
        <fullName evidence="5">C-type lectin domain-containing protein</fullName>
    </submittedName>
</protein>
<name>A0A915E5Y2_9BILA</name>
<dbReference type="Gene3D" id="3.10.100.10">
    <property type="entry name" value="Mannose-Binding Protein A, subunit A"/>
    <property type="match status" value="1"/>
</dbReference>
<dbReference type="Proteomes" id="UP000887574">
    <property type="component" value="Unplaced"/>
</dbReference>
<dbReference type="PANTHER" id="PTHR20921:SF0">
    <property type="entry name" value="TRANSMEMBRANE PROTEIN 222"/>
    <property type="match status" value="1"/>
</dbReference>
<evidence type="ECO:0000313" key="4">
    <source>
        <dbReference type="Proteomes" id="UP000887574"/>
    </source>
</evidence>
<dbReference type="AlphaFoldDB" id="A0A915E5Y2"/>
<reference evidence="5" key="1">
    <citation type="submission" date="2022-11" db="UniProtKB">
        <authorList>
            <consortium name="WormBaseParasite"/>
        </authorList>
    </citation>
    <scope>IDENTIFICATION</scope>
</reference>
<dbReference type="WBParaSite" id="jg2917">
    <property type="protein sequence ID" value="jg2917"/>
    <property type="gene ID" value="jg2917"/>
</dbReference>
<keyword evidence="2" id="KW-0472">Membrane</keyword>
<feature type="transmembrane region" description="Helical" evidence="2">
    <location>
        <begin position="392"/>
        <end position="413"/>
    </location>
</feature>
<organism evidence="4 5">
    <name type="scientific">Ditylenchus dipsaci</name>
    <dbReference type="NCBI Taxonomy" id="166011"/>
    <lineage>
        <taxon>Eukaryota</taxon>
        <taxon>Metazoa</taxon>
        <taxon>Ecdysozoa</taxon>
        <taxon>Nematoda</taxon>
        <taxon>Chromadorea</taxon>
        <taxon>Rhabditida</taxon>
        <taxon>Tylenchina</taxon>
        <taxon>Tylenchomorpha</taxon>
        <taxon>Sphaerularioidea</taxon>
        <taxon>Anguinidae</taxon>
        <taxon>Anguininae</taxon>
        <taxon>Ditylenchus</taxon>
    </lineage>
</organism>
<sequence length="429" mass="48496">MTKTTESTEVDLTIDYKEHRFPMSICWAPIPLLSWFIPFIGHVGIATTDGKIRDFAGDYRVNKDKMGIGWPTSYCQLSMDKVAGGASVYDQAIEEASDEYKRHRHRIFSDNCHSHVALALNNMQYDGKEDWNAMKVFYYMLRHGRPTSCIGFTKQYVPFVVLFVFFTVAFRMEYTDFSAAERNCYKHSSHLASFHSLKEFQFISKVLADQFGKSFDGSVWTGLYHKHEDLDGLPNFQLYFTDGSQYDLPTNEKIHGALWNKIDGDDKNYEPNGFDHGGGPENVEYCAELVKVGNEYRLNDMVCHNAAPVHVCRFTDSTVEFVGELPSEVINGEISPNTRSGSPKTMTTNDPPPPPPTPSTTSVSTATPKAATPSSSTPSVVPVTPYKSGDTFYFVLFLLAFLFLVLETGYIYWLHRKNPGLNSFTFKNF</sequence>
<keyword evidence="4" id="KW-1185">Reference proteome</keyword>
<keyword evidence="2" id="KW-1133">Transmembrane helix</keyword>
<dbReference type="PANTHER" id="PTHR20921">
    <property type="entry name" value="TRANSMEMBRANE PROTEIN 222"/>
    <property type="match status" value="1"/>
</dbReference>
<dbReference type="InterPro" id="IPR016187">
    <property type="entry name" value="CTDL_fold"/>
</dbReference>
<proteinExistence type="predicted"/>
<dbReference type="InterPro" id="IPR016186">
    <property type="entry name" value="C-type_lectin-like/link_sf"/>
</dbReference>
<evidence type="ECO:0000259" key="3">
    <source>
        <dbReference type="PROSITE" id="PS50041"/>
    </source>
</evidence>
<feature type="domain" description="C-type lectin" evidence="3">
    <location>
        <begin position="177"/>
        <end position="303"/>
    </location>
</feature>
<evidence type="ECO:0000313" key="5">
    <source>
        <dbReference type="WBParaSite" id="jg2917"/>
    </source>
</evidence>
<dbReference type="InterPro" id="IPR008496">
    <property type="entry name" value="TMEM222/RTE1"/>
</dbReference>
<dbReference type="SUPFAM" id="SSF56436">
    <property type="entry name" value="C-type lectin-like"/>
    <property type="match status" value="1"/>
</dbReference>
<keyword evidence="2" id="KW-0812">Transmembrane</keyword>
<dbReference type="InterPro" id="IPR001304">
    <property type="entry name" value="C-type_lectin-like"/>
</dbReference>
<dbReference type="PROSITE" id="PS50041">
    <property type="entry name" value="C_TYPE_LECTIN_2"/>
    <property type="match status" value="1"/>
</dbReference>
<dbReference type="Pfam" id="PF05608">
    <property type="entry name" value="RTE1"/>
    <property type="match status" value="1"/>
</dbReference>
<feature type="compositionally biased region" description="Polar residues" evidence="1">
    <location>
        <begin position="334"/>
        <end position="349"/>
    </location>
</feature>
<feature type="compositionally biased region" description="Low complexity" evidence="1">
    <location>
        <begin position="359"/>
        <end position="380"/>
    </location>
</feature>
<dbReference type="CDD" id="cd00037">
    <property type="entry name" value="CLECT"/>
    <property type="match status" value="1"/>
</dbReference>